<evidence type="ECO:0000256" key="3">
    <source>
        <dbReference type="ARBA" id="ARBA00022729"/>
    </source>
</evidence>
<accession>A0A1G6J299</accession>
<keyword evidence="4" id="KW-0500">Molybdenum</keyword>
<dbReference type="AlphaFoldDB" id="A0A1G6J299"/>
<organism evidence="5 6">
    <name type="scientific">Desulfurella multipotens</name>
    <dbReference type="NCBI Taxonomy" id="79269"/>
    <lineage>
        <taxon>Bacteria</taxon>
        <taxon>Pseudomonadati</taxon>
        <taxon>Campylobacterota</taxon>
        <taxon>Desulfurellia</taxon>
        <taxon>Desulfurellales</taxon>
        <taxon>Desulfurellaceae</taxon>
        <taxon>Desulfurella</taxon>
    </lineage>
</organism>
<dbReference type="InterPro" id="IPR050682">
    <property type="entry name" value="ModA/WtpA"/>
</dbReference>
<dbReference type="Gene3D" id="3.40.190.10">
    <property type="entry name" value="Periplasmic binding protein-like II"/>
    <property type="match status" value="2"/>
</dbReference>
<evidence type="ECO:0000256" key="1">
    <source>
        <dbReference type="ARBA" id="ARBA00009175"/>
    </source>
</evidence>
<keyword evidence="3" id="KW-0732">Signal</keyword>
<dbReference type="NCBIfam" id="TIGR01256">
    <property type="entry name" value="modA"/>
    <property type="match status" value="1"/>
</dbReference>
<sequence>MLRHNLFVIFAFLFFCNVSFASKLVIVYTPSMQGPIKTINSLFEKQNGNIEITAIPIIAGAAFEQIKNGYPADIFISADTMYPKKLIEEGFALENSYFVYAKGVLALYSNLEILNKQSCLENVSKFQGYIGIINPKLGPYGKATMQALENSHLLYETQKRFAQGKDALQVLQFAQTKSVSMAFLPLSLVINEKSGNYCIVDKKLYLPINQAMVILKSSKNKNDAFKYLEFMKSNKVKEILKTYGFEA</sequence>
<dbReference type="RefSeq" id="WP_092127769.1">
    <property type="nucleotide sequence ID" value="NZ_FMYU01000002.1"/>
</dbReference>
<dbReference type="PANTHER" id="PTHR30632">
    <property type="entry name" value="MOLYBDATE-BINDING PERIPLASMIC PROTEIN"/>
    <property type="match status" value="1"/>
</dbReference>
<proteinExistence type="inferred from homology"/>
<feature type="binding site" evidence="4">
    <location>
        <position position="31"/>
    </location>
    <ligand>
        <name>molybdate</name>
        <dbReference type="ChEBI" id="CHEBI:36264"/>
    </ligand>
</feature>
<reference evidence="6" key="1">
    <citation type="submission" date="2016-10" db="EMBL/GenBank/DDBJ databases">
        <authorList>
            <person name="Varghese N."/>
            <person name="Submissions S."/>
        </authorList>
    </citation>
    <scope>NUCLEOTIDE SEQUENCE [LARGE SCALE GENOMIC DNA]</scope>
    <source>
        <strain evidence="6">DSM 8415</strain>
    </source>
</reference>
<name>A0A1G6J299_9BACT</name>
<keyword evidence="6" id="KW-1185">Reference proteome</keyword>
<protein>
    <submittedName>
        <fullName evidence="5">Molybdate transport system substrate-binding protein</fullName>
    </submittedName>
</protein>
<gene>
    <name evidence="5" type="ORF">SAMN05660835_00363</name>
</gene>
<dbReference type="GO" id="GO:0046872">
    <property type="term" value="F:metal ion binding"/>
    <property type="evidence" value="ECO:0007669"/>
    <property type="project" value="UniProtKB-KW"/>
</dbReference>
<dbReference type="SUPFAM" id="SSF53850">
    <property type="entry name" value="Periplasmic binding protein-like II"/>
    <property type="match status" value="1"/>
</dbReference>
<dbReference type="EMBL" id="FMYU01000002">
    <property type="protein sequence ID" value="SDC12861.1"/>
    <property type="molecule type" value="Genomic_DNA"/>
</dbReference>
<dbReference type="GO" id="GO:0030973">
    <property type="term" value="F:molybdate ion binding"/>
    <property type="evidence" value="ECO:0007669"/>
    <property type="project" value="TreeGrafter"/>
</dbReference>
<dbReference type="PIRSF" id="PIRSF004846">
    <property type="entry name" value="ModA"/>
    <property type="match status" value="1"/>
</dbReference>
<dbReference type="Proteomes" id="UP000199411">
    <property type="component" value="Unassembled WGS sequence"/>
</dbReference>
<dbReference type="PANTHER" id="PTHR30632:SF14">
    <property type="entry name" value="TUNGSTATE_MOLYBDATE_CHROMATE-BINDING PROTEIN MODA"/>
    <property type="match status" value="1"/>
</dbReference>
<comment type="similarity">
    <text evidence="1">Belongs to the bacterial solute-binding protein ModA family.</text>
</comment>
<evidence type="ECO:0000256" key="2">
    <source>
        <dbReference type="ARBA" id="ARBA00022723"/>
    </source>
</evidence>
<dbReference type="InterPro" id="IPR005950">
    <property type="entry name" value="ModA"/>
</dbReference>
<evidence type="ECO:0000313" key="5">
    <source>
        <dbReference type="EMBL" id="SDC12861.1"/>
    </source>
</evidence>
<dbReference type="GO" id="GO:0015689">
    <property type="term" value="P:molybdate ion transport"/>
    <property type="evidence" value="ECO:0007669"/>
    <property type="project" value="InterPro"/>
</dbReference>
<dbReference type="Pfam" id="PF13531">
    <property type="entry name" value="SBP_bac_11"/>
    <property type="match status" value="1"/>
</dbReference>
<evidence type="ECO:0000256" key="4">
    <source>
        <dbReference type="PIRSR" id="PIRSR004846-1"/>
    </source>
</evidence>
<evidence type="ECO:0000313" key="6">
    <source>
        <dbReference type="Proteomes" id="UP000199411"/>
    </source>
</evidence>
<keyword evidence="2 4" id="KW-0479">Metal-binding</keyword>